<dbReference type="AlphaFoldDB" id="A0AAE1B8W6"/>
<accession>A0AAE1B8W6</accession>
<proteinExistence type="predicted"/>
<protein>
    <submittedName>
        <fullName evidence="1">Uncharacterized protein</fullName>
    </submittedName>
</protein>
<evidence type="ECO:0000313" key="1">
    <source>
        <dbReference type="EMBL" id="KAK3800757.1"/>
    </source>
</evidence>
<name>A0AAE1B8W6_9GAST</name>
<organism evidence="1 2">
    <name type="scientific">Elysia crispata</name>
    <name type="common">lettuce slug</name>
    <dbReference type="NCBI Taxonomy" id="231223"/>
    <lineage>
        <taxon>Eukaryota</taxon>
        <taxon>Metazoa</taxon>
        <taxon>Spiralia</taxon>
        <taxon>Lophotrochozoa</taxon>
        <taxon>Mollusca</taxon>
        <taxon>Gastropoda</taxon>
        <taxon>Heterobranchia</taxon>
        <taxon>Euthyneura</taxon>
        <taxon>Panpulmonata</taxon>
        <taxon>Sacoglossa</taxon>
        <taxon>Placobranchoidea</taxon>
        <taxon>Plakobranchidae</taxon>
        <taxon>Elysia</taxon>
    </lineage>
</organism>
<gene>
    <name evidence="1" type="ORF">RRG08_003161</name>
</gene>
<evidence type="ECO:0000313" key="2">
    <source>
        <dbReference type="Proteomes" id="UP001283361"/>
    </source>
</evidence>
<keyword evidence="2" id="KW-1185">Reference proteome</keyword>
<sequence>MTSAENTISATVKQSPHPRIVKGFPSLERNLTFRLCGNWEFFGGAGYIAKSLLEGLLGNHKKILQLFLCKNVIRLSKLNQGRGEWHLSAINLDTSHLVKDASRHRVL</sequence>
<dbReference type="EMBL" id="JAWDGP010000422">
    <property type="protein sequence ID" value="KAK3800757.1"/>
    <property type="molecule type" value="Genomic_DNA"/>
</dbReference>
<comment type="caution">
    <text evidence="1">The sequence shown here is derived from an EMBL/GenBank/DDBJ whole genome shotgun (WGS) entry which is preliminary data.</text>
</comment>
<reference evidence="1" key="1">
    <citation type="journal article" date="2023" name="G3 (Bethesda)">
        <title>A reference genome for the long-term kleptoplast-retaining sea slug Elysia crispata morphotype clarki.</title>
        <authorList>
            <person name="Eastman K.E."/>
            <person name="Pendleton A.L."/>
            <person name="Shaikh M.A."/>
            <person name="Suttiyut T."/>
            <person name="Ogas R."/>
            <person name="Tomko P."/>
            <person name="Gavelis G."/>
            <person name="Widhalm J.R."/>
            <person name="Wisecaver J.H."/>
        </authorList>
    </citation>
    <scope>NUCLEOTIDE SEQUENCE</scope>
    <source>
        <strain evidence="1">ECLA1</strain>
    </source>
</reference>
<dbReference type="Proteomes" id="UP001283361">
    <property type="component" value="Unassembled WGS sequence"/>
</dbReference>